<dbReference type="PANTHER" id="PTHR11556">
    <property type="entry name" value="FRUCTOSE-1,6-BISPHOSPHATASE-RELATED"/>
    <property type="match status" value="1"/>
</dbReference>
<feature type="binding site" evidence="10">
    <location>
        <begin position="268"/>
        <end position="270"/>
    </location>
    <ligand>
        <name>substrate</name>
    </ligand>
</feature>
<dbReference type="Gene3D" id="3.30.540.10">
    <property type="entry name" value="Fructose-1,6-Bisphosphatase, subunit A, domain 1"/>
    <property type="match status" value="1"/>
</dbReference>
<keyword evidence="9 10" id="KW-0119">Carbohydrate metabolism</keyword>
<dbReference type="InterPro" id="IPR000146">
    <property type="entry name" value="FBPase_class-1"/>
</dbReference>
<gene>
    <name evidence="14" type="primary">fbp_2</name>
    <name evidence="10" type="synonym">fbp</name>
    <name evidence="14" type="ORF">GCM10023172_37050</name>
</gene>
<dbReference type="InterPro" id="IPR020548">
    <property type="entry name" value="Fructose_bisphosphatase_AS"/>
</dbReference>
<dbReference type="EMBL" id="BAABGQ010000011">
    <property type="protein sequence ID" value="GAA4507065.1"/>
    <property type="molecule type" value="Genomic_DNA"/>
</dbReference>
<accession>A0ABP8QQ76</accession>
<evidence type="ECO:0000259" key="12">
    <source>
        <dbReference type="Pfam" id="PF00316"/>
    </source>
</evidence>
<evidence type="ECO:0000256" key="3">
    <source>
        <dbReference type="ARBA" id="ARBA00005215"/>
    </source>
</evidence>
<dbReference type="NCBIfam" id="NF006778">
    <property type="entry name" value="PRK09293.1-1"/>
    <property type="match status" value="1"/>
</dbReference>
<sequence length="343" mass="37152">MSTPTTTLPTHDELATPVGTTLERYIMRKQAEFPFATGELSQLLRDIALASKIMVREVSRAGLSSLAETVGPEGETTAPRHRLGEEAHIRFVRALTNGGECCAVLSEARPDIIETGNQDGKYVVALNPLNGSVSLDFNVSTGTIFSIYRRVSRYGGPARAEDFTQGGRAQVAAGYILYGSSVMLVYTTGHGVTGFTYEPSLGEFFLSHPKLTIPAQGTVFSCNEGNWFDFPEFARSFLTTCKERRYTARYVGSLAADYHRNLFTGGIYLYPPTGEWPSGKLRLLYECYPIAFVTEQAGGVAVTGATDVLDVPPSQDLHQRVPLFVGSAELVRELQAAAAAAAA</sequence>
<keyword evidence="15" id="KW-1185">Reference proteome</keyword>
<comment type="caution">
    <text evidence="14">The sequence shown here is derived from an EMBL/GenBank/DDBJ whole genome shotgun (WGS) entry which is preliminary data.</text>
</comment>
<dbReference type="InterPro" id="IPR033391">
    <property type="entry name" value="FBPase_N"/>
</dbReference>
<evidence type="ECO:0000256" key="6">
    <source>
        <dbReference type="ARBA" id="ARBA00022723"/>
    </source>
</evidence>
<keyword evidence="7 10" id="KW-0378">Hydrolase</keyword>
<evidence type="ECO:0000256" key="4">
    <source>
        <dbReference type="ARBA" id="ARBA00010941"/>
    </source>
</evidence>
<dbReference type="Proteomes" id="UP001501243">
    <property type="component" value="Unassembled WGS sequence"/>
</dbReference>
<evidence type="ECO:0000256" key="10">
    <source>
        <dbReference type="HAMAP-Rule" id="MF_01855"/>
    </source>
</evidence>
<feature type="binding site" evidence="10">
    <location>
        <position position="250"/>
    </location>
    <ligand>
        <name>substrate</name>
    </ligand>
</feature>
<organism evidence="14 15">
    <name type="scientific">Hymenobacter ginsengisoli</name>
    <dbReference type="NCBI Taxonomy" id="1051626"/>
    <lineage>
        <taxon>Bacteria</taxon>
        <taxon>Pseudomonadati</taxon>
        <taxon>Bacteroidota</taxon>
        <taxon>Cytophagia</taxon>
        <taxon>Cytophagales</taxon>
        <taxon>Hymenobacteraceae</taxon>
        <taxon>Hymenobacter</taxon>
    </lineage>
</organism>
<dbReference type="Gene3D" id="3.40.190.80">
    <property type="match status" value="1"/>
</dbReference>
<dbReference type="SUPFAM" id="SSF56655">
    <property type="entry name" value="Carbohydrate phosphatase"/>
    <property type="match status" value="1"/>
</dbReference>
<comment type="caution">
    <text evidence="10">Lacks conserved residue(s) required for the propagation of feature annotation.</text>
</comment>
<dbReference type="PANTHER" id="PTHR11556:SF35">
    <property type="entry name" value="SEDOHEPTULOSE-1,7-BISPHOSPHATASE, CHLOROPLASTIC"/>
    <property type="match status" value="1"/>
</dbReference>
<feature type="binding site" evidence="10">
    <location>
        <position position="280"/>
    </location>
    <ligand>
        <name>substrate</name>
    </ligand>
</feature>
<keyword evidence="6" id="KW-0479">Metal-binding</keyword>
<dbReference type="EC" id="3.1.3.11" evidence="10"/>
<proteinExistence type="inferred from homology"/>
<dbReference type="CDD" id="cd00354">
    <property type="entry name" value="FBPase"/>
    <property type="match status" value="1"/>
</dbReference>
<comment type="catalytic activity">
    <reaction evidence="1 10">
        <text>beta-D-fructose 1,6-bisphosphate + H2O = beta-D-fructose 6-phosphate + phosphate</text>
        <dbReference type="Rhea" id="RHEA:11064"/>
        <dbReference type="ChEBI" id="CHEBI:15377"/>
        <dbReference type="ChEBI" id="CHEBI:32966"/>
        <dbReference type="ChEBI" id="CHEBI:43474"/>
        <dbReference type="ChEBI" id="CHEBI:57634"/>
        <dbReference type="EC" id="3.1.3.11"/>
    </reaction>
</comment>
<comment type="pathway">
    <text evidence="3">Carbohydrate biosynthesis; Calvin cycle.</text>
</comment>
<evidence type="ECO:0000256" key="11">
    <source>
        <dbReference type="RuleBase" id="RU000508"/>
    </source>
</evidence>
<evidence type="ECO:0000256" key="7">
    <source>
        <dbReference type="ARBA" id="ARBA00022801"/>
    </source>
</evidence>
<evidence type="ECO:0000313" key="14">
    <source>
        <dbReference type="EMBL" id="GAA4507065.1"/>
    </source>
</evidence>
<feature type="domain" description="Fructose-1-6-bisphosphatase class 1 C-terminal" evidence="13">
    <location>
        <begin position="213"/>
        <end position="337"/>
    </location>
</feature>
<evidence type="ECO:0000256" key="9">
    <source>
        <dbReference type="ARBA" id="ARBA00023277"/>
    </source>
</evidence>
<evidence type="ECO:0000259" key="13">
    <source>
        <dbReference type="Pfam" id="PF18913"/>
    </source>
</evidence>
<dbReference type="PIRSF" id="PIRSF000904">
    <property type="entry name" value="FBPtase_SBPase"/>
    <property type="match status" value="1"/>
</dbReference>
<dbReference type="InterPro" id="IPR044015">
    <property type="entry name" value="FBPase_C_dom"/>
</dbReference>
<feature type="binding site" evidence="10">
    <location>
        <position position="223"/>
    </location>
    <ligand>
        <name>substrate</name>
    </ligand>
</feature>
<reference evidence="15" key="1">
    <citation type="journal article" date="2019" name="Int. J. Syst. Evol. Microbiol.">
        <title>The Global Catalogue of Microorganisms (GCM) 10K type strain sequencing project: providing services to taxonomists for standard genome sequencing and annotation.</title>
        <authorList>
            <consortium name="The Broad Institute Genomics Platform"/>
            <consortium name="The Broad Institute Genome Sequencing Center for Infectious Disease"/>
            <person name="Wu L."/>
            <person name="Ma J."/>
        </authorList>
    </citation>
    <scope>NUCLEOTIDE SEQUENCE [LARGE SCALE GENOMIC DNA]</scope>
    <source>
        <strain evidence="15">JCM 17841</strain>
    </source>
</reference>
<feature type="domain" description="Fructose-1-6-bisphosphatase class I N-terminal" evidence="12">
    <location>
        <begin position="21"/>
        <end position="209"/>
    </location>
</feature>
<comment type="subunit">
    <text evidence="10">Homotetramer.</text>
</comment>
<dbReference type="InterPro" id="IPR028343">
    <property type="entry name" value="FBPtase"/>
</dbReference>
<protein>
    <recommendedName>
        <fullName evidence="10">Fructose-1,6-bisphosphatase class 1</fullName>
        <shortName evidence="10">FBPase class 1</shortName>
        <ecNumber evidence="10">3.1.3.11</ecNumber>
    </recommendedName>
    <alternativeName>
        <fullName evidence="10">D-fructose-1,6-bisphosphate 1-phosphohydrolase class 1</fullName>
    </alternativeName>
</protein>
<dbReference type="RefSeq" id="WP_208132585.1">
    <property type="nucleotide sequence ID" value="NZ_BAABGQ010000011.1"/>
</dbReference>
<comment type="similarity">
    <text evidence="4 10 11">Belongs to the FBPase class 1 family.</text>
</comment>
<keyword evidence="5 10" id="KW-0963">Cytoplasm</keyword>
<evidence type="ECO:0000313" key="15">
    <source>
        <dbReference type="Proteomes" id="UP001501243"/>
    </source>
</evidence>
<dbReference type="Pfam" id="PF18913">
    <property type="entry name" value="FBPase_C"/>
    <property type="match status" value="1"/>
</dbReference>
<keyword evidence="8" id="KW-0460">Magnesium</keyword>
<dbReference type="PROSITE" id="PS00124">
    <property type="entry name" value="FBPASE"/>
    <property type="match status" value="1"/>
</dbReference>
<dbReference type="PRINTS" id="PR00115">
    <property type="entry name" value="F16BPHPHTASE"/>
</dbReference>
<comment type="subcellular location">
    <subcellularLocation>
        <location evidence="10">Cytoplasm</location>
    </subcellularLocation>
</comment>
<evidence type="ECO:0000256" key="8">
    <source>
        <dbReference type="ARBA" id="ARBA00022842"/>
    </source>
</evidence>
<dbReference type="PIRSF" id="PIRSF500210">
    <property type="entry name" value="FBPtase"/>
    <property type="match status" value="1"/>
</dbReference>
<dbReference type="Pfam" id="PF00316">
    <property type="entry name" value="FBPase"/>
    <property type="match status" value="1"/>
</dbReference>
<dbReference type="HAMAP" id="MF_01855">
    <property type="entry name" value="FBPase_class1"/>
    <property type="match status" value="1"/>
</dbReference>
<name>A0ABP8QQ76_9BACT</name>
<comment type="cofactor">
    <cofactor evidence="2">
        <name>Mg(2+)</name>
        <dbReference type="ChEBI" id="CHEBI:18420"/>
    </cofactor>
</comment>
<evidence type="ECO:0000256" key="2">
    <source>
        <dbReference type="ARBA" id="ARBA00001946"/>
    </source>
</evidence>
<evidence type="ECO:0000256" key="5">
    <source>
        <dbReference type="ARBA" id="ARBA00022490"/>
    </source>
</evidence>
<evidence type="ECO:0000256" key="1">
    <source>
        <dbReference type="ARBA" id="ARBA00001273"/>
    </source>
</evidence>